<comment type="similarity">
    <text evidence="1">Belongs to the PPR family. P subfamily.</text>
</comment>
<sequence>MSLCRYQGILQLKVRRLPCFHRPRRVAVVGHGRHNFQFHTFNASKPIASAPAGVLQLQQLREQFLDAVKCADTESALIHYHNIKVVLGSLPKIRGSWKGYNALTVQDISSVSLSLSHSNGMSAATLTRQLLQDCWSYFGVPLTSELFSHALHALINSNQAIEAENLLLSDSRSTFGDYVPSRDNWLVIVKNHFRNRDLQEIKRCLGVMKDINVPPTLPFYKLLFRCMFAQHTPPSRDDVLHALDCMRKCNVTPDDDFLRMVKNLCRRLRLYSLLRDIEEFKKDVQPRLSGDQVQACIKQLRAAMEKGGRIMMANKLVALKNDGFIPDARTLPKLMTNVTSSEEMRHLARTLGVEANKVAWSVLIKNALDRRGLKIALSIYEEARASGIHPDSVMVHPLLRSLCNSSIREPSKTQIQQALSVYYDLKDPKNVKEATSPICPEDVPGGGNDGVKTPSTSNPDGPADTAIYNTLLRALTSSSWKTDFFPVAFDLLNDMSILNVPMDTMTAASVTVLFIRSSHSYEEASRAYHRVRSVRPGIFDGLAYTAILNAYCTASYENDLVPPADSYFEILKDMQREGHTLSREVYSMLLRRYASTATDCRRLQHGQKRDTIMMALEAQIRRTHDTLTLDPSISPDVPLWNQLMDAYNRLADFSSCLQVWNAMWVMNSFDNASVSIVLDACGFAQSYGKASSVFTSLLDSGFTLDRNNWKSWVECLCRLGRLDDATKVVCLEMPQQPDECRPDSSTLDLLMKFARRNNQEGEVLARTRRYLGHLFDGAETTRGSLTSK</sequence>
<evidence type="ECO:0000313" key="3">
    <source>
        <dbReference type="EMBL" id="TDL28329.1"/>
    </source>
</evidence>
<dbReference type="PANTHER" id="PTHR46128:SF329">
    <property type="entry name" value="MITOCHONDRIAL GROUP I INTRON SPLICING FACTOR DMR1"/>
    <property type="match status" value="1"/>
</dbReference>
<evidence type="ECO:0008006" key="5">
    <source>
        <dbReference type="Google" id="ProtNLM"/>
    </source>
</evidence>
<name>A0A4Y7QN79_9AGAM</name>
<dbReference type="PANTHER" id="PTHR46128">
    <property type="entry name" value="MITOCHONDRIAL GROUP I INTRON SPLICING FACTOR CCM1"/>
    <property type="match status" value="1"/>
</dbReference>
<dbReference type="InterPro" id="IPR011990">
    <property type="entry name" value="TPR-like_helical_dom_sf"/>
</dbReference>
<dbReference type="Proteomes" id="UP000294933">
    <property type="component" value="Unassembled WGS sequence"/>
</dbReference>
<dbReference type="Gene3D" id="1.25.40.10">
    <property type="entry name" value="Tetratricopeptide repeat domain"/>
    <property type="match status" value="4"/>
</dbReference>
<proteinExistence type="inferred from homology"/>
<dbReference type="EMBL" id="ML170157">
    <property type="protein sequence ID" value="TDL28329.1"/>
    <property type="molecule type" value="Genomic_DNA"/>
</dbReference>
<protein>
    <recommendedName>
        <fullName evidence="5">Pentacotripeptide-repeat region of PRORP domain-containing protein</fullName>
    </recommendedName>
</protein>
<gene>
    <name evidence="3" type="ORF">BD410DRAFT_780819</name>
</gene>
<dbReference type="VEuPathDB" id="FungiDB:BD410DRAFT_780819"/>
<evidence type="ECO:0000256" key="1">
    <source>
        <dbReference type="ARBA" id="ARBA00007626"/>
    </source>
</evidence>
<dbReference type="OrthoDB" id="185373at2759"/>
<organism evidence="3 4">
    <name type="scientific">Rickenella mellea</name>
    <dbReference type="NCBI Taxonomy" id="50990"/>
    <lineage>
        <taxon>Eukaryota</taxon>
        <taxon>Fungi</taxon>
        <taxon>Dikarya</taxon>
        <taxon>Basidiomycota</taxon>
        <taxon>Agaricomycotina</taxon>
        <taxon>Agaricomycetes</taxon>
        <taxon>Hymenochaetales</taxon>
        <taxon>Rickenellaceae</taxon>
        <taxon>Rickenella</taxon>
    </lineage>
</organism>
<accession>A0A4Y7QN79</accession>
<evidence type="ECO:0000313" key="4">
    <source>
        <dbReference type="Proteomes" id="UP000294933"/>
    </source>
</evidence>
<dbReference type="STRING" id="50990.A0A4Y7QN79"/>
<reference evidence="3 4" key="1">
    <citation type="submission" date="2018-06" db="EMBL/GenBank/DDBJ databases">
        <title>A transcriptomic atlas of mushroom development highlights an independent origin of complex multicellularity.</title>
        <authorList>
            <consortium name="DOE Joint Genome Institute"/>
            <person name="Krizsan K."/>
            <person name="Almasi E."/>
            <person name="Merenyi Z."/>
            <person name="Sahu N."/>
            <person name="Viragh M."/>
            <person name="Koszo T."/>
            <person name="Mondo S."/>
            <person name="Kiss B."/>
            <person name="Balint B."/>
            <person name="Kues U."/>
            <person name="Barry K."/>
            <person name="Hegedus J.C."/>
            <person name="Henrissat B."/>
            <person name="Johnson J."/>
            <person name="Lipzen A."/>
            <person name="Ohm R."/>
            <person name="Nagy I."/>
            <person name="Pangilinan J."/>
            <person name="Yan J."/>
            <person name="Xiong Y."/>
            <person name="Grigoriev I.V."/>
            <person name="Hibbett D.S."/>
            <person name="Nagy L.G."/>
        </authorList>
    </citation>
    <scope>NUCLEOTIDE SEQUENCE [LARGE SCALE GENOMIC DNA]</scope>
    <source>
        <strain evidence="3 4">SZMC22713</strain>
    </source>
</reference>
<dbReference type="AlphaFoldDB" id="A0A4Y7QN79"/>
<keyword evidence="4" id="KW-1185">Reference proteome</keyword>
<evidence type="ECO:0000256" key="2">
    <source>
        <dbReference type="SAM" id="MobiDB-lite"/>
    </source>
</evidence>
<feature type="region of interest" description="Disordered" evidence="2">
    <location>
        <begin position="433"/>
        <end position="462"/>
    </location>
</feature>
<dbReference type="InterPro" id="IPR050872">
    <property type="entry name" value="PPR_P_subfamily"/>
</dbReference>